<feature type="signal peptide" evidence="1">
    <location>
        <begin position="1"/>
        <end position="25"/>
    </location>
</feature>
<name>A0A0C9VKJ8_SPHS4</name>
<dbReference type="Pfam" id="PF05699">
    <property type="entry name" value="Dimer_Tnp_hAT"/>
    <property type="match status" value="1"/>
</dbReference>
<gene>
    <name evidence="3" type="ORF">M422DRAFT_177165</name>
</gene>
<dbReference type="GO" id="GO:0046983">
    <property type="term" value="F:protein dimerization activity"/>
    <property type="evidence" value="ECO:0007669"/>
    <property type="project" value="InterPro"/>
</dbReference>
<reference evidence="3 4" key="1">
    <citation type="submission" date="2014-06" db="EMBL/GenBank/DDBJ databases">
        <title>Evolutionary Origins and Diversification of the Mycorrhizal Mutualists.</title>
        <authorList>
            <consortium name="DOE Joint Genome Institute"/>
            <consortium name="Mycorrhizal Genomics Consortium"/>
            <person name="Kohler A."/>
            <person name="Kuo A."/>
            <person name="Nagy L.G."/>
            <person name="Floudas D."/>
            <person name="Copeland A."/>
            <person name="Barry K.W."/>
            <person name="Cichocki N."/>
            <person name="Veneault-Fourrey C."/>
            <person name="LaButti K."/>
            <person name="Lindquist E.A."/>
            <person name="Lipzen A."/>
            <person name="Lundell T."/>
            <person name="Morin E."/>
            <person name="Murat C."/>
            <person name="Riley R."/>
            <person name="Ohm R."/>
            <person name="Sun H."/>
            <person name="Tunlid A."/>
            <person name="Henrissat B."/>
            <person name="Grigoriev I.V."/>
            <person name="Hibbett D.S."/>
            <person name="Martin F."/>
        </authorList>
    </citation>
    <scope>NUCLEOTIDE SEQUENCE [LARGE SCALE GENOMIC DNA]</scope>
    <source>
        <strain evidence="3 4">SS14</strain>
    </source>
</reference>
<feature type="non-terminal residue" evidence="3">
    <location>
        <position position="1"/>
    </location>
</feature>
<dbReference type="Proteomes" id="UP000054279">
    <property type="component" value="Unassembled WGS sequence"/>
</dbReference>
<dbReference type="AlphaFoldDB" id="A0A0C9VKJ8"/>
<evidence type="ECO:0000313" key="3">
    <source>
        <dbReference type="EMBL" id="KIJ37981.1"/>
    </source>
</evidence>
<organism evidence="3 4">
    <name type="scientific">Sphaerobolus stellatus (strain SS14)</name>
    <dbReference type="NCBI Taxonomy" id="990650"/>
    <lineage>
        <taxon>Eukaryota</taxon>
        <taxon>Fungi</taxon>
        <taxon>Dikarya</taxon>
        <taxon>Basidiomycota</taxon>
        <taxon>Agaricomycotina</taxon>
        <taxon>Agaricomycetes</taxon>
        <taxon>Phallomycetidae</taxon>
        <taxon>Geastrales</taxon>
        <taxon>Sphaerobolaceae</taxon>
        <taxon>Sphaerobolus</taxon>
    </lineage>
</organism>
<evidence type="ECO:0000313" key="4">
    <source>
        <dbReference type="Proteomes" id="UP000054279"/>
    </source>
</evidence>
<feature type="chain" id="PRO_5002204815" evidence="1">
    <location>
        <begin position="26"/>
        <end position="64"/>
    </location>
</feature>
<sequence>NAHLYPVWALLTLDYLPIMASSVSSERAFSAAGITITKRRNRLKRSPDCFNLGHEGDLTCAHHE</sequence>
<evidence type="ECO:0000259" key="2">
    <source>
        <dbReference type="Pfam" id="PF05699"/>
    </source>
</evidence>
<keyword evidence="4" id="KW-1185">Reference proteome</keyword>
<feature type="domain" description="HAT C-terminal dimerisation" evidence="2">
    <location>
        <begin position="2"/>
        <end position="49"/>
    </location>
</feature>
<dbReference type="EMBL" id="KN837164">
    <property type="protein sequence ID" value="KIJ37981.1"/>
    <property type="molecule type" value="Genomic_DNA"/>
</dbReference>
<dbReference type="HOGENOM" id="CLU_2874088_0_0_1"/>
<accession>A0A0C9VKJ8</accession>
<keyword evidence="1" id="KW-0732">Signal</keyword>
<proteinExistence type="predicted"/>
<protein>
    <submittedName>
        <fullName evidence="3">Unplaced genomic scaffold SPHSTscaffold_89, whole genome shotgun sequence</fullName>
    </submittedName>
</protein>
<dbReference type="SUPFAM" id="SSF53098">
    <property type="entry name" value="Ribonuclease H-like"/>
    <property type="match status" value="1"/>
</dbReference>
<dbReference type="OrthoDB" id="3062869at2759"/>
<evidence type="ECO:0000256" key="1">
    <source>
        <dbReference type="SAM" id="SignalP"/>
    </source>
</evidence>
<dbReference type="InterPro" id="IPR008906">
    <property type="entry name" value="HATC_C_dom"/>
</dbReference>
<dbReference type="InterPro" id="IPR012337">
    <property type="entry name" value="RNaseH-like_sf"/>
</dbReference>